<reference evidence="3 4" key="1">
    <citation type="submission" date="2020-08" db="EMBL/GenBank/DDBJ databases">
        <title>Genomic Encyclopedia of Type Strains, Phase IV (KMG-IV): sequencing the most valuable type-strain genomes for metagenomic binning, comparative biology and taxonomic classification.</title>
        <authorList>
            <person name="Goeker M."/>
        </authorList>
    </citation>
    <scope>NUCLEOTIDE SEQUENCE [LARGE SCALE GENOMIC DNA]</scope>
    <source>
        <strain evidence="3 4">DSM 5895</strain>
    </source>
</reference>
<sequence length="293" mass="30217">MVSPARLALALTALMAALPGAVPARADSAPMVSSEDISSPWTAPSGTAVRLLAGPRDGEIVTGGVQIRLGAGWKTYWRYPGDSGVPPHFDWSGSDNVTGVEILWPAPVRFDDGGSFSIGYKKDVTLPFRVTPRDPGKPVDLRLTLDFAVCAKICQPATAEVTLVLPAGGAPTTPPALAAALSTVPQLATFGAGGATALETADLGPAPAGEHGQTIRVVARVANPDTADLFVEGPSEDWALPLPAREPGPDGQTVFHLPVEGVPKGADIAATRLRFTLVDGTRAVEVDAPLSAR</sequence>
<feature type="chain" id="PRO_5033037744" evidence="1">
    <location>
        <begin position="27"/>
        <end position="293"/>
    </location>
</feature>
<gene>
    <name evidence="3" type="ORF">FHS55_003047</name>
</gene>
<evidence type="ECO:0000313" key="3">
    <source>
        <dbReference type="EMBL" id="MBB3772435.1"/>
    </source>
</evidence>
<accession>A0A839ZCN7</accession>
<evidence type="ECO:0000259" key="2">
    <source>
        <dbReference type="Pfam" id="PF11412"/>
    </source>
</evidence>
<comment type="caution">
    <text evidence="3">The sequence shown here is derived from an EMBL/GenBank/DDBJ whole genome shotgun (WGS) entry which is preliminary data.</text>
</comment>
<evidence type="ECO:0000313" key="4">
    <source>
        <dbReference type="Proteomes" id="UP000533469"/>
    </source>
</evidence>
<dbReference type="Proteomes" id="UP000533469">
    <property type="component" value="Unassembled WGS sequence"/>
</dbReference>
<dbReference type="InterPro" id="IPR028250">
    <property type="entry name" value="DsbDN"/>
</dbReference>
<keyword evidence="1" id="KW-0732">Signal</keyword>
<dbReference type="RefSeq" id="WP_246340165.1">
    <property type="nucleotide sequence ID" value="NZ_JACICD010000005.1"/>
</dbReference>
<feature type="signal peptide" evidence="1">
    <location>
        <begin position="1"/>
        <end position="26"/>
    </location>
</feature>
<dbReference type="AlphaFoldDB" id="A0A839ZCN7"/>
<proteinExistence type="predicted"/>
<evidence type="ECO:0000256" key="1">
    <source>
        <dbReference type="SAM" id="SignalP"/>
    </source>
</evidence>
<organism evidence="3 4">
    <name type="scientific">Ancylobacter tetraedralis</name>
    <dbReference type="NCBI Taxonomy" id="217068"/>
    <lineage>
        <taxon>Bacteria</taxon>
        <taxon>Pseudomonadati</taxon>
        <taxon>Pseudomonadota</taxon>
        <taxon>Alphaproteobacteria</taxon>
        <taxon>Hyphomicrobiales</taxon>
        <taxon>Xanthobacteraceae</taxon>
        <taxon>Ancylobacter</taxon>
    </lineage>
</organism>
<protein>
    <submittedName>
        <fullName evidence="3">DsbC/DsbD-like thiol-disulfide interchange protein</fullName>
    </submittedName>
</protein>
<dbReference type="EMBL" id="JACICD010000005">
    <property type="protein sequence ID" value="MBB3772435.1"/>
    <property type="molecule type" value="Genomic_DNA"/>
</dbReference>
<feature type="domain" description="Thiol:disulfide interchange protein DsbD N-terminal" evidence="2">
    <location>
        <begin position="59"/>
        <end position="165"/>
    </location>
</feature>
<keyword evidence="4" id="KW-1185">Reference proteome</keyword>
<name>A0A839ZCN7_9HYPH</name>
<dbReference type="Pfam" id="PF11412">
    <property type="entry name" value="DsbD_N"/>
    <property type="match status" value="1"/>
</dbReference>